<dbReference type="EMBL" id="RHJS01000002">
    <property type="protein sequence ID" value="RRK32449.1"/>
    <property type="molecule type" value="Genomic_DNA"/>
</dbReference>
<organism evidence="2 3">
    <name type="scientific">Schaedlerella arabinosiphila</name>
    <dbReference type="NCBI Taxonomy" id="2044587"/>
    <lineage>
        <taxon>Bacteria</taxon>
        <taxon>Bacillati</taxon>
        <taxon>Bacillota</taxon>
        <taxon>Clostridia</taxon>
        <taxon>Lachnospirales</taxon>
        <taxon>Lachnospiraceae</taxon>
        <taxon>Schaedlerella</taxon>
    </lineage>
</organism>
<feature type="transmembrane region" description="Helical" evidence="1">
    <location>
        <begin position="141"/>
        <end position="160"/>
    </location>
</feature>
<reference evidence="2" key="1">
    <citation type="submission" date="2018-10" db="EMBL/GenBank/DDBJ databases">
        <title>Schaedlerella arabinophila gen. nov. sp. nov., isolated from the mouse intestinal tract and comparative analysis with the genome of the closely related altered Schaedler flora strain ASF502.</title>
        <authorList>
            <person name="Miyake S."/>
            <person name="Soh M."/>
            <person name="Seedorf H."/>
        </authorList>
    </citation>
    <scope>NUCLEOTIDE SEQUENCE [LARGE SCALE GENOMIC DNA]</scope>
    <source>
        <strain evidence="2">DSM 106076</strain>
    </source>
</reference>
<proteinExistence type="predicted"/>
<evidence type="ECO:0000313" key="2">
    <source>
        <dbReference type="EMBL" id="RRK32449.1"/>
    </source>
</evidence>
<feature type="transmembrane region" description="Helical" evidence="1">
    <location>
        <begin position="104"/>
        <end position="129"/>
    </location>
</feature>
<evidence type="ECO:0000313" key="3">
    <source>
        <dbReference type="Proteomes" id="UP000274920"/>
    </source>
</evidence>
<keyword evidence="1" id="KW-0812">Transmembrane</keyword>
<protein>
    <submittedName>
        <fullName evidence="2">ABC transporter permease</fullName>
    </submittedName>
</protein>
<dbReference type="AlphaFoldDB" id="A0A3R8JNI2"/>
<keyword evidence="1" id="KW-1133">Transmembrane helix</keyword>
<dbReference type="RefSeq" id="WP_125127915.1">
    <property type="nucleotide sequence ID" value="NZ_RHJS01000002.1"/>
</dbReference>
<gene>
    <name evidence="2" type="ORF">EBB54_14585</name>
</gene>
<dbReference type="Proteomes" id="UP000274920">
    <property type="component" value="Unassembled WGS sequence"/>
</dbReference>
<keyword evidence="1" id="KW-0472">Membrane</keyword>
<keyword evidence="3" id="KW-1185">Reference proteome</keyword>
<sequence>MSFYLECKKMKRTGLVPAFFCGGLLAAAVPVLNMAFRSEMYLGLDAPPIQILMEANWQMMSMLNILLVTAGACLMYHTEYADNAIQRICTLPAKESRLFFGKSAFLFLMCAVILAVEAAGMAFCIFHWFGHFGGLWSVFKSFGYAFLLMLPAVFGSLWIASACRNLWVSLGISVVCIFTATLLPVKNFALSLFFFAMPFQILADTPPQAARRFMIAAVAELLVIAAGELIFLKLRRSFT</sequence>
<feature type="transmembrane region" description="Helical" evidence="1">
    <location>
        <begin position="57"/>
        <end position="77"/>
    </location>
</feature>
<feature type="transmembrane region" description="Helical" evidence="1">
    <location>
        <begin position="213"/>
        <end position="232"/>
    </location>
</feature>
<name>A0A3R8JNI2_9FIRM</name>
<accession>A0A3R8JNI2</accession>
<comment type="caution">
    <text evidence="2">The sequence shown here is derived from an EMBL/GenBank/DDBJ whole genome shotgun (WGS) entry which is preliminary data.</text>
</comment>
<feature type="transmembrane region" description="Helical" evidence="1">
    <location>
        <begin position="167"/>
        <end position="193"/>
    </location>
</feature>
<evidence type="ECO:0000256" key="1">
    <source>
        <dbReference type="SAM" id="Phobius"/>
    </source>
</evidence>
<dbReference type="Pfam" id="PF12730">
    <property type="entry name" value="ABC2_membrane_4"/>
    <property type="match status" value="1"/>
</dbReference>